<dbReference type="EMBL" id="VCGU01000459">
    <property type="protein sequence ID" value="TRY61310.1"/>
    <property type="molecule type" value="Genomic_DNA"/>
</dbReference>
<dbReference type="STRING" id="6832.A0A553N7C4"/>
<keyword evidence="3" id="KW-1185">Reference proteome</keyword>
<evidence type="ECO:0000313" key="2">
    <source>
        <dbReference type="EMBL" id="TRY61310.1"/>
    </source>
</evidence>
<dbReference type="PANTHER" id="PTHR33236">
    <property type="entry name" value="INTRAFLAGELLAR TRANSPORT PROTEIN 122 FAMILY PROTEIN-RELATED"/>
    <property type="match status" value="1"/>
</dbReference>
<evidence type="ECO:0000313" key="3">
    <source>
        <dbReference type="Proteomes" id="UP000318571"/>
    </source>
</evidence>
<sequence>MSLRHLNQDFCRKIIFVTEKLFDTCELPHVFVRKYVIALVVILGLIGSSLNLDFTSEDKLSRDGKAFSLFQVVKFQNGPCQSATRNGTCYTVTLGCGETTTDNCTYLSRTPDPGLNDCQYTICKASNNVCRIRFDFMAFDLASPVLGLTTTVATDAAISTNGGAIGDCLADKFSITSPGNVAPPQICGFNTGQHMIVDASEKCHVASFNLERTSSTYDIKVTQYLCGDEMAGPDGCLQYFVGNTGTVASFNFPTQASIVPPETTHLSNQCYTMCFRQEQGKCAICYQAVDVAGQGSFGLSKTVTATVTGENNNDCFMDYLMIPGALRDSGVVANNRMFVVGNIPDGRDFNNRICGRFFHLASIRANRVDNTESICTSQRPFQITFKTDDTELTLAAVNMPEMNEQSGSPGGITGFNLNWALQDC</sequence>
<dbReference type="Pfam" id="PF26080">
    <property type="entry name" value="CUB_animal"/>
    <property type="match status" value="1"/>
</dbReference>
<evidence type="ECO:0000259" key="1">
    <source>
        <dbReference type="Pfam" id="PF26080"/>
    </source>
</evidence>
<dbReference type="AlphaFoldDB" id="A0A553N7C4"/>
<dbReference type="Proteomes" id="UP000318571">
    <property type="component" value="Chromosome 8"/>
</dbReference>
<organism evidence="2 3">
    <name type="scientific">Tigriopus californicus</name>
    <name type="common">Marine copepod</name>
    <dbReference type="NCBI Taxonomy" id="6832"/>
    <lineage>
        <taxon>Eukaryota</taxon>
        <taxon>Metazoa</taxon>
        <taxon>Ecdysozoa</taxon>
        <taxon>Arthropoda</taxon>
        <taxon>Crustacea</taxon>
        <taxon>Multicrustacea</taxon>
        <taxon>Hexanauplia</taxon>
        <taxon>Copepoda</taxon>
        <taxon>Harpacticoida</taxon>
        <taxon>Harpacticidae</taxon>
        <taxon>Tigriopus</taxon>
    </lineage>
</organism>
<dbReference type="InterPro" id="IPR058698">
    <property type="entry name" value="CUB_metazoa"/>
</dbReference>
<dbReference type="PANTHER" id="PTHR33236:SF12">
    <property type="entry name" value="CUB DOMAIN-CONTAINING PROTEIN-RELATED"/>
    <property type="match status" value="1"/>
</dbReference>
<feature type="domain" description="CUB" evidence="1">
    <location>
        <begin position="233"/>
        <end position="421"/>
    </location>
</feature>
<name>A0A553N7C4_TIGCA</name>
<dbReference type="OMA" id="TETCERS"/>
<proteinExistence type="predicted"/>
<comment type="caution">
    <text evidence="2">The sequence shown here is derived from an EMBL/GenBank/DDBJ whole genome shotgun (WGS) entry which is preliminary data.</text>
</comment>
<gene>
    <name evidence="2" type="ORF">TCAL_01452</name>
</gene>
<protein>
    <recommendedName>
        <fullName evidence="1">CUB domain-containing protein</fullName>
    </recommendedName>
</protein>
<reference evidence="2 3" key="1">
    <citation type="journal article" date="2018" name="Nat. Ecol. Evol.">
        <title>Genomic signatures of mitonuclear coevolution across populations of Tigriopus californicus.</title>
        <authorList>
            <person name="Barreto F.S."/>
            <person name="Watson E.T."/>
            <person name="Lima T.G."/>
            <person name="Willett C.S."/>
            <person name="Edmands S."/>
            <person name="Li W."/>
            <person name="Burton R.S."/>
        </authorList>
    </citation>
    <scope>NUCLEOTIDE SEQUENCE [LARGE SCALE GENOMIC DNA]</scope>
    <source>
        <strain evidence="2 3">San Diego</strain>
    </source>
</reference>
<accession>A0A553N7C4</accession>